<dbReference type="VEuPathDB" id="FungiDB:PV06_08803"/>
<sequence>MEPAKDVTNELTSFPSLPIRPRMPPDTDKNDEFKRLRAELASVKGELDNMKAKARLGDYAGGLFNFIKLHAPKNAQLKGHATTMAKSLED</sequence>
<dbReference type="EMBL" id="KN847340">
    <property type="protein sequence ID" value="KIW38985.1"/>
    <property type="molecule type" value="Genomic_DNA"/>
</dbReference>
<dbReference type="OrthoDB" id="10567800at2759"/>
<accession>A0A0D2D996</accession>
<organism evidence="2 3">
    <name type="scientific">Exophiala oligosperma</name>
    <dbReference type="NCBI Taxonomy" id="215243"/>
    <lineage>
        <taxon>Eukaryota</taxon>
        <taxon>Fungi</taxon>
        <taxon>Dikarya</taxon>
        <taxon>Ascomycota</taxon>
        <taxon>Pezizomycotina</taxon>
        <taxon>Eurotiomycetes</taxon>
        <taxon>Chaetothyriomycetidae</taxon>
        <taxon>Chaetothyriales</taxon>
        <taxon>Herpotrichiellaceae</taxon>
        <taxon>Exophiala</taxon>
    </lineage>
</organism>
<dbReference type="GeneID" id="27360877"/>
<name>A0A0D2D996_9EURO</name>
<keyword evidence="3" id="KW-1185">Reference proteome</keyword>
<dbReference type="Proteomes" id="UP000053342">
    <property type="component" value="Unassembled WGS sequence"/>
</dbReference>
<dbReference type="HOGENOM" id="CLU_2440869_0_0_1"/>
<dbReference type="RefSeq" id="XP_016259201.1">
    <property type="nucleotide sequence ID" value="XM_016410179.1"/>
</dbReference>
<protein>
    <submittedName>
        <fullName evidence="2">Uncharacterized protein</fullName>
    </submittedName>
</protein>
<proteinExistence type="predicted"/>
<reference evidence="2 3" key="1">
    <citation type="submission" date="2015-01" db="EMBL/GenBank/DDBJ databases">
        <title>The Genome Sequence of Exophiala oligosperma CBS72588.</title>
        <authorList>
            <consortium name="The Broad Institute Genomics Platform"/>
            <person name="Cuomo C."/>
            <person name="de Hoog S."/>
            <person name="Gorbushina A."/>
            <person name="Stielow B."/>
            <person name="Teixiera M."/>
            <person name="Abouelleil A."/>
            <person name="Chapman S.B."/>
            <person name="Priest M."/>
            <person name="Young S.K."/>
            <person name="Wortman J."/>
            <person name="Nusbaum C."/>
            <person name="Birren B."/>
        </authorList>
    </citation>
    <scope>NUCLEOTIDE SEQUENCE [LARGE SCALE GENOMIC DNA]</scope>
    <source>
        <strain evidence="2 3">CBS 72588</strain>
    </source>
</reference>
<evidence type="ECO:0000313" key="2">
    <source>
        <dbReference type="EMBL" id="KIW38985.1"/>
    </source>
</evidence>
<gene>
    <name evidence="2" type="ORF">PV06_08803</name>
</gene>
<evidence type="ECO:0000256" key="1">
    <source>
        <dbReference type="SAM" id="MobiDB-lite"/>
    </source>
</evidence>
<dbReference type="AlphaFoldDB" id="A0A0D2D996"/>
<feature type="region of interest" description="Disordered" evidence="1">
    <location>
        <begin position="1"/>
        <end position="30"/>
    </location>
</feature>
<evidence type="ECO:0000313" key="3">
    <source>
        <dbReference type="Proteomes" id="UP000053342"/>
    </source>
</evidence>